<organism evidence="1 2">
    <name type="scientific">Pseudocercospora fuligena</name>
    <dbReference type="NCBI Taxonomy" id="685502"/>
    <lineage>
        <taxon>Eukaryota</taxon>
        <taxon>Fungi</taxon>
        <taxon>Dikarya</taxon>
        <taxon>Ascomycota</taxon>
        <taxon>Pezizomycotina</taxon>
        <taxon>Dothideomycetes</taxon>
        <taxon>Dothideomycetidae</taxon>
        <taxon>Mycosphaerellales</taxon>
        <taxon>Mycosphaerellaceae</taxon>
        <taxon>Pseudocercospora</taxon>
    </lineage>
</organism>
<accession>A0A8H6RLM9</accession>
<name>A0A8H6RLM9_9PEZI</name>
<dbReference type="Proteomes" id="UP000660729">
    <property type="component" value="Unassembled WGS sequence"/>
</dbReference>
<gene>
    <name evidence="1" type="ORF">HII31_05806</name>
</gene>
<evidence type="ECO:0000313" key="1">
    <source>
        <dbReference type="EMBL" id="KAF7192892.1"/>
    </source>
</evidence>
<proteinExistence type="predicted"/>
<dbReference type="EMBL" id="JABCIY010000103">
    <property type="protein sequence ID" value="KAF7192892.1"/>
    <property type="molecule type" value="Genomic_DNA"/>
</dbReference>
<reference evidence="1" key="1">
    <citation type="submission" date="2020-04" db="EMBL/GenBank/DDBJ databases">
        <title>Draft genome resource of the tomato pathogen Pseudocercospora fuligena.</title>
        <authorList>
            <person name="Zaccaron A."/>
        </authorList>
    </citation>
    <scope>NUCLEOTIDE SEQUENCE</scope>
    <source>
        <strain evidence="1">PF001</strain>
    </source>
</reference>
<protein>
    <submittedName>
        <fullName evidence="1">Uncharacterized protein</fullName>
    </submittedName>
</protein>
<comment type="caution">
    <text evidence="1">The sequence shown here is derived from an EMBL/GenBank/DDBJ whole genome shotgun (WGS) entry which is preliminary data.</text>
</comment>
<keyword evidence="2" id="KW-1185">Reference proteome</keyword>
<dbReference type="AlphaFoldDB" id="A0A8H6RLM9"/>
<sequence>MGVKDKVCSRLRVRSAVAVVSSRIPPPASLLVSRRRWAAQRSSVGLSRTENVALMEEISSIIQYYRVAAPKALLSPPPLRFVFEGRLYRG</sequence>
<evidence type="ECO:0000313" key="2">
    <source>
        <dbReference type="Proteomes" id="UP000660729"/>
    </source>
</evidence>